<name>A0A6S6RY30_9BACT</name>
<dbReference type="EMBL" id="CACVAX010000002">
    <property type="protein sequence ID" value="CAA6800991.1"/>
    <property type="molecule type" value="Genomic_DNA"/>
</dbReference>
<dbReference type="PANTHER" id="PTHR43491:SF2">
    <property type="entry name" value="UDP-N-ACETYL-D-MANNOSAMINE DEHYDROGENASE"/>
    <property type="match status" value="1"/>
</dbReference>
<sequence length="111" mass="12937">MYKIAVIGLGYVGLPLAHAFASKYEVVGFDIAEWRIEELRKGIDRTLELSEAQVNEAIANKMLFTNKLEEISTRQQLNPKKRISDNVYHSYQIFFEYKESYYPNSNKPNNQ</sequence>
<dbReference type="SUPFAM" id="SSF51735">
    <property type="entry name" value="NAD(P)-binding Rossmann-fold domains"/>
    <property type="match status" value="1"/>
</dbReference>
<dbReference type="InterPro" id="IPR028359">
    <property type="entry name" value="UDP_ManNAc/GlcNAc_DH"/>
</dbReference>
<accession>A0A6S6RY30</accession>
<evidence type="ECO:0000259" key="2">
    <source>
        <dbReference type="Pfam" id="PF03721"/>
    </source>
</evidence>
<comment type="similarity">
    <text evidence="1">Belongs to the UDP-glucose/GDP-mannose dehydrogenase family.</text>
</comment>
<dbReference type="GO" id="GO:0051287">
    <property type="term" value="F:NAD binding"/>
    <property type="evidence" value="ECO:0007669"/>
    <property type="project" value="InterPro"/>
</dbReference>
<dbReference type="EC" id="1.1.1.22" evidence="3"/>
<organism evidence="3">
    <name type="scientific">uncultured Sulfurovum sp</name>
    <dbReference type="NCBI Taxonomy" id="269237"/>
    <lineage>
        <taxon>Bacteria</taxon>
        <taxon>Pseudomonadati</taxon>
        <taxon>Campylobacterota</taxon>
        <taxon>Epsilonproteobacteria</taxon>
        <taxon>Campylobacterales</taxon>
        <taxon>Sulfurovaceae</taxon>
        <taxon>Sulfurovum</taxon>
        <taxon>environmental samples</taxon>
    </lineage>
</organism>
<dbReference type="Pfam" id="PF03721">
    <property type="entry name" value="UDPG_MGDP_dh_N"/>
    <property type="match status" value="1"/>
</dbReference>
<gene>
    <name evidence="3" type="ORF">HELGO_WM27764</name>
</gene>
<dbReference type="AlphaFoldDB" id="A0A6S6RY30"/>
<keyword evidence="3" id="KW-0560">Oxidoreductase</keyword>
<dbReference type="GO" id="GO:0003979">
    <property type="term" value="F:UDP-glucose 6-dehydrogenase activity"/>
    <property type="evidence" value="ECO:0007669"/>
    <property type="project" value="UniProtKB-EC"/>
</dbReference>
<evidence type="ECO:0000313" key="3">
    <source>
        <dbReference type="EMBL" id="CAA6800991.1"/>
    </source>
</evidence>
<evidence type="ECO:0000256" key="1">
    <source>
        <dbReference type="ARBA" id="ARBA00006601"/>
    </source>
</evidence>
<dbReference type="GO" id="GO:0000271">
    <property type="term" value="P:polysaccharide biosynthetic process"/>
    <property type="evidence" value="ECO:0007669"/>
    <property type="project" value="InterPro"/>
</dbReference>
<dbReference type="InterPro" id="IPR001732">
    <property type="entry name" value="UDP-Glc/GDP-Man_DH_N"/>
</dbReference>
<dbReference type="PANTHER" id="PTHR43491">
    <property type="entry name" value="UDP-N-ACETYL-D-MANNOSAMINE DEHYDROGENASE"/>
    <property type="match status" value="1"/>
</dbReference>
<dbReference type="GO" id="GO:0016628">
    <property type="term" value="F:oxidoreductase activity, acting on the CH-CH group of donors, NAD or NADP as acceptor"/>
    <property type="evidence" value="ECO:0007669"/>
    <property type="project" value="InterPro"/>
</dbReference>
<proteinExistence type="inferred from homology"/>
<feature type="domain" description="UDP-glucose/GDP-mannose dehydrogenase N-terminal" evidence="2">
    <location>
        <begin position="3"/>
        <end position="70"/>
    </location>
</feature>
<reference evidence="3" key="1">
    <citation type="submission" date="2020-01" db="EMBL/GenBank/DDBJ databases">
        <authorList>
            <person name="Meier V. D."/>
            <person name="Meier V D."/>
        </authorList>
    </citation>
    <scope>NUCLEOTIDE SEQUENCE</scope>
    <source>
        <strain evidence="3">HLG_WM_MAG_04</strain>
    </source>
</reference>
<dbReference type="InterPro" id="IPR036291">
    <property type="entry name" value="NAD(P)-bd_dom_sf"/>
</dbReference>
<feature type="non-terminal residue" evidence="3">
    <location>
        <position position="111"/>
    </location>
</feature>
<dbReference type="Gene3D" id="3.40.50.720">
    <property type="entry name" value="NAD(P)-binding Rossmann-like Domain"/>
    <property type="match status" value="1"/>
</dbReference>
<protein>
    <submittedName>
        <fullName evidence="3">UDP-glucose dehydrogenase (EC)</fullName>
        <ecNumber evidence="3">1.1.1.22</ecNumber>
    </submittedName>
</protein>